<dbReference type="Pfam" id="PF26056">
    <property type="entry name" value="DUF8017"/>
    <property type="match status" value="1"/>
</dbReference>
<gene>
    <name evidence="2" type="ORF">ISG29_14600</name>
</gene>
<evidence type="ECO:0000313" key="3">
    <source>
        <dbReference type="Proteomes" id="UP000656804"/>
    </source>
</evidence>
<evidence type="ECO:0000259" key="1">
    <source>
        <dbReference type="Pfam" id="PF26056"/>
    </source>
</evidence>
<dbReference type="EMBL" id="JADIVZ010000008">
    <property type="protein sequence ID" value="MBF4162921.1"/>
    <property type="molecule type" value="Genomic_DNA"/>
</dbReference>
<organism evidence="2 3">
    <name type="scientific">Nocardioides acrostichi</name>
    <dbReference type="NCBI Taxonomy" id="2784339"/>
    <lineage>
        <taxon>Bacteria</taxon>
        <taxon>Bacillati</taxon>
        <taxon>Actinomycetota</taxon>
        <taxon>Actinomycetes</taxon>
        <taxon>Propionibacteriales</taxon>
        <taxon>Nocardioidaceae</taxon>
        <taxon>Nocardioides</taxon>
    </lineage>
</organism>
<comment type="caution">
    <text evidence="2">The sequence shown here is derived from an EMBL/GenBank/DDBJ whole genome shotgun (WGS) entry which is preliminary data.</text>
</comment>
<reference evidence="2" key="1">
    <citation type="submission" date="2020-11" db="EMBL/GenBank/DDBJ databases">
        <title>Nocardioides sp. CBS4Y-1, whole genome shotgun sequence.</title>
        <authorList>
            <person name="Tuo L."/>
        </authorList>
    </citation>
    <scope>NUCLEOTIDE SEQUENCE</scope>
    <source>
        <strain evidence="2">CBS4Y-1</strain>
    </source>
</reference>
<dbReference type="InterPro" id="IPR058330">
    <property type="entry name" value="DUF8017"/>
</dbReference>
<evidence type="ECO:0000313" key="2">
    <source>
        <dbReference type="EMBL" id="MBF4162921.1"/>
    </source>
</evidence>
<keyword evidence="3" id="KW-1185">Reference proteome</keyword>
<proteinExistence type="predicted"/>
<name>A0A930Y8C6_9ACTN</name>
<sequence>MTRPTPSHVARPPRAPGQVRTRALWCVVALCLALTAGSGIAMALRAPSEPAPPSAPVLHLGGLDVPLPASFEATDPGTRLFYPGRRGQPLAVVTGAAVLEPGVCPEVPDSSRGFVGLAEVSDQRLLAAHRAALRRWRTGLAIGVGGRPRVHRVDAGEGRMRTDLVLRNRRNGPCQPPRVAVSVLSARTSRGVATIVLVRDVGVDGALGDAAADLLLDGARASAVARGGTSVQADLRGTPTLRNS</sequence>
<protein>
    <recommendedName>
        <fullName evidence="1">DUF8017 domain-containing protein</fullName>
    </recommendedName>
</protein>
<dbReference type="RefSeq" id="WP_194504189.1">
    <property type="nucleotide sequence ID" value="NZ_JADIVZ010000008.1"/>
</dbReference>
<dbReference type="Proteomes" id="UP000656804">
    <property type="component" value="Unassembled WGS sequence"/>
</dbReference>
<dbReference type="AlphaFoldDB" id="A0A930Y8C6"/>
<feature type="domain" description="DUF8017" evidence="1">
    <location>
        <begin position="68"/>
        <end position="221"/>
    </location>
</feature>
<accession>A0A930Y8C6</accession>